<dbReference type="OMA" id="LVAMWFE"/>
<protein>
    <submittedName>
        <fullName evidence="2">Uncharacterized protein</fullName>
    </submittedName>
</protein>
<dbReference type="EnsemblPlants" id="OB01G35960.1">
    <property type="protein sequence ID" value="OB01G35960.1"/>
    <property type="gene ID" value="OB01G35960"/>
</dbReference>
<feature type="transmembrane region" description="Helical" evidence="1">
    <location>
        <begin position="12"/>
        <end position="34"/>
    </location>
</feature>
<accession>J3L2Z0</accession>
<proteinExistence type="predicted"/>
<reference evidence="2" key="1">
    <citation type="journal article" date="2013" name="Nat. Commun.">
        <title>Whole-genome sequencing of Oryza brachyantha reveals mechanisms underlying Oryza genome evolution.</title>
        <authorList>
            <person name="Chen J."/>
            <person name="Huang Q."/>
            <person name="Gao D."/>
            <person name="Wang J."/>
            <person name="Lang Y."/>
            <person name="Liu T."/>
            <person name="Li B."/>
            <person name="Bai Z."/>
            <person name="Luis Goicoechea J."/>
            <person name="Liang C."/>
            <person name="Chen C."/>
            <person name="Zhang W."/>
            <person name="Sun S."/>
            <person name="Liao Y."/>
            <person name="Zhang X."/>
            <person name="Yang L."/>
            <person name="Song C."/>
            <person name="Wang M."/>
            <person name="Shi J."/>
            <person name="Liu G."/>
            <person name="Liu J."/>
            <person name="Zhou H."/>
            <person name="Zhou W."/>
            <person name="Yu Q."/>
            <person name="An N."/>
            <person name="Chen Y."/>
            <person name="Cai Q."/>
            <person name="Wang B."/>
            <person name="Liu B."/>
            <person name="Min J."/>
            <person name="Huang Y."/>
            <person name="Wu H."/>
            <person name="Li Z."/>
            <person name="Zhang Y."/>
            <person name="Yin Y."/>
            <person name="Song W."/>
            <person name="Jiang J."/>
            <person name="Jackson S.A."/>
            <person name="Wing R.A."/>
            <person name="Wang J."/>
            <person name="Chen M."/>
        </authorList>
    </citation>
    <scope>NUCLEOTIDE SEQUENCE [LARGE SCALE GENOMIC DNA]</scope>
    <source>
        <strain evidence="2">cv. IRGC 101232</strain>
    </source>
</reference>
<keyword evidence="1" id="KW-1133">Transmembrane helix</keyword>
<dbReference type="AlphaFoldDB" id="J3L2Z0"/>
<organism evidence="2">
    <name type="scientific">Oryza brachyantha</name>
    <name type="common">malo sina</name>
    <dbReference type="NCBI Taxonomy" id="4533"/>
    <lineage>
        <taxon>Eukaryota</taxon>
        <taxon>Viridiplantae</taxon>
        <taxon>Streptophyta</taxon>
        <taxon>Embryophyta</taxon>
        <taxon>Tracheophyta</taxon>
        <taxon>Spermatophyta</taxon>
        <taxon>Magnoliopsida</taxon>
        <taxon>Liliopsida</taxon>
        <taxon>Poales</taxon>
        <taxon>Poaceae</taxon>
        <taxon>BOP clade</taxon>
        <taxon>Oryzoideae</taxon>
        <taxon>Oryzeae</taxon>
        <taxon>Oryzinae</taxon>
        <taxon>Oryza</taxon>
    </lineage>
</organism>
<keyword evidence="1" id="KW-0472">Membrane</keyword>
<evidence type="ECO:0000313" key="2">
    <source>
        <dbReference type="EnsemblPlants" id="OB01G35960.1"/>
    </source>
</evidence>
<keyword evidence="1" id="KW-0812">Transmembrane</keyword>
<dbReference type="Gramene" id="OB01G35960.1">
    <property type="protein sequence ID" value="OB01G35960.1"/>
    <property type="gene ID" value="OB01G35960"/>
</dbReference>
<feature type="transmembrane region" description="Helical" evidence="1">
    <location>
        <begin position="80"/>
        <end position="102"/>
    </location>
</feature>
<feature type="transmembrane region" description="Helical" evidence="1">
    <location>
        <begin position="122"/>
        <end position="140"/>
    </location>
</feature>
<feature type="transmembrane region" description="Helical" evidence="1">
    <location>
        <begin position="54"/>
        <end position="73"/>
    </location>
</feature>
<dbReference type="HOGENOM" id="CLU_1698210_0_0_1"/>
<sequence>MDSRKVKIAVHAARLSSMVLAVVVVFMGAARPYLGALSQTSSFRFMLVAMWFEIIWGVLEFLQAAHLIFYGAVPIPTSLLTVMVMVNMVLMCCTWGMSNAALSTALFVRHHHLCASTDVCKWFIVVAVLAIFVGASRHAVASRIPVSSCRGLGLT</sequence>
<name>J3L2Z0_ORYBR</name>
<keyword evidence="3" id="KW-1185">Reference proteome</keyword>
<evidence type="ECO:0000256" key="1">
    <source>
        <dbReference type="SAM" id="Phobius"/>
    </source>
</evidence>
<dbReference type="Proteomes" id="UP000006038">
    <property type="component" value="Chromosome 1"/>
</dbReference>
<evidence type="ECO:0000313" key="3">
    <source>
        <dbReference type="Proteomes" id="UP000006038"/>
    </source>
</evidence>
<reference evidence="2" key="2">
    <citation type="submission" date="2013-04" db="UniProtKB">
        <authorList>
            <consortium name="EnsemblPlants"/>
        </authorList>
    </citation>
    <scope>IDENTIFICATION</scope>
</reference>